<keyword evidence="7" id="KW-1185">Reference proteome</keyword>
<dbReference type="EMBL" id="LR134350">
    <property type="protein sequence ID" value="VEG26970.1"/>
    <property type="molecule type" value="Genomic_DNA"/>
</dbReference>
<accession>A0A448HFA1</accession>
<dbReference type="AlphaFoldDB" id="A0A448HFA1"/>
<dbReference type="Pfam" id="PF00005">
    <property type="entry name" value="ABC_tran"/>
    <property type="match status" value="1"/>
</dbReference>
<dbReference type="PANTHER" id="PTHR43335:SF4">
    <property type="entry name" value="ABC TRANSPORTER, ATP-BINDING PROTEIN"/>
    <property type="match status" value="1"/>
</dbReference>
<keyword evidence="6" id="KW-0378">Hydrolase</keyword>
<reference evidence="6 7" key="1">
    <citation type="submission" date="2018-12" db="EMBL/GenBank/DDBJ databases">
        <authorList>
            <consortium name="Pathogen Informatics"/>
        </authorList>
    </citation>
    <scope>NUCLEOTIDE SEQUENCE [LARGE SCALE GENOMIC DNA]</scope>
    <source>
        <strain evidence="6 7">NCTC11636</strain>
    </source>
</reference>
<dbReference type="SUPFAM" id="SSF52540">
    <property type="entry name" value="P-loop containing nucleoside triphosphate hydrolases"/>
    <property type="match status" value="1"/>
</dbReference>
<evidence type="ECO:0000259" key="5">
    <source>
        <dbReference type="PROSITE" id="PS50893"/>
    </source>
</evidence>
<keyword evidence="2" id="KW-0813">Transport</keyword>
<dbReference type="InterPro" id="IPR003593">
    <property type="entry name" value="AAA+_ATPase"/>
</dbReference>
<dbReference type="Proteomes" id="UP000266895">
    <property type="component" value="Chromosome"/>
</dbReference>
<evidence type="ECO:0000256" key="4">
    <source>
        <dbReference type="ARBA" id="ARBA00022840"/>
    </source>
</evidence>
<keyword evidence="4 6" id="KW-0067">ATP-binding</keyword>
<feature type="domain" description="ABC transporter" evidence="5">
    <location>
        <begin position="17"/>
        <end position="240"/>
    </location>
</feature>
<dbReference type="PROSITE" id="PS50893">
    <property type="entry name" value="ABC_TRANSPORTER_2"/>
    <property type="match status" value="1"/>
</dbReference>
<gene>
    <name evidence="6" type="ORF">NCTC11636_00804</name>
</gene>
<evidence type="ECO:0000256" key="2">
    <source>
        <dbReference type="ARBA" id="ARBA00022448"/>
    </source>
</evidence>
<dbReference type="OrthoDB" id="9804819at2"/>
<organism evidence="6 7">
    <name type="scientific">Actinomyces howellii</name>
    <dbReference type="NCBI Taxonomy" id="52771"/>
    <lineage>
        <taxon>Bacteria</taxon>
        <taxon>Bacillati</taxon>
        <taxon>Actinomycetota</taxon>
        <taxon>Actinomycetes</taxon>
        <taxon>Actinomycetales</taxon>
        <taxon>Actinomycetaceae</taxon>
        <taxon>Actinomyces</taxon>
    </lineage>
</organism>
<dbReference type="KEGG" id="ahw:NCTC11636_00804"/>
<protein>
    <submittedName>
        <fullName evidence="6">Fluoroquinolones export ATP-binding protein Rv2688c/MT2762</fullName>
        <ecNumber evidence="6">3.6.3.-</ecNumber>
    </submittedName>
</protein>
<dbReference type="GO" id="GO:0005524">
    <property type="term" value="F:ATP binding"/>
    <property type="evidence" value="ECO:0007669"/>
    <property type="project" value="UniProtKB-KW"/>
</dbReference>
<dbReference type="RefSeq" id="WP_126381963.1">
    <property type="nucleotide sequence ID" value="NZ_LR134350.1"/>
</dbReference>
<dbReference type="PANTHER" id="PTHR43335">
    <property type="entry name" value="ABC TRANSPORTER, ATP-BINDING PROTEIN"/>
    <property type="match status" value="1"/>
</dbReference>
<dbReference type="EC" id="3.6.3.-" evidence="6"/>
<sequence>MSTSHLATVHGSVAPGLALHDVSIRLGSRQVLSGLSLSARPGRVYGLLGPNGAGKSTTFNIALGLLRPDAGRVEVLGSPLSRASLAHIGACVNGPAFYPQLSARTNLRIHCHLTGTSPRVIAPLLEHVGLPDVGRKHVRAFSTGMKMRLALAQALLGDQEVLILDEPGNGLDPQGVIDLRRTLRDLAAQGRTVIVSSHVLGEMARTCDDIGVLVGGRMVFEGPLEYFAEEQDLEAAFLEAVTAQGAGR</sequence>
<dbReference type="Gene3D" id="3.40.50.300">
    <property type="entry name" value="P-loop containing nucleotide triphosphate hydrolases"/>
    <property type="match status" value="1"/>
</dbReference>
<evidence type="ECO:0000313" key="6">
    <source>
        <dbReference type="EMBL" id="VEG26970.1"/>
    </source>
</evidence>
<proteinExistence type="inferred from homology"/>
<evidence type="ECO:0000313" key="7">
    <source>
        <dbReference type="Proteomes" id="UP000266895"/>
    </source>
</evidence>
<dbReference type="SMART" id="SM00382">
    <property type="entry name" value="AAA"/>
    <property type="match status" value="1"/>
</dbReference>
<dbReference type="InterPro" id="IPR003439">
    <property type="entry name" value="ABC_transporter-like_ATP-bd"/>
</dbReference>
<keyword evidence="3" id="KW-0547">Nucleotide-binding</keyword>
<dbReference type="GO" id="GO:0016887">
    <property type="term" value="F:ATP hydrolysis activity"/>
    <property type="evidence" value="ECO:0007669"/>
    <property type="project" value="InterPro"/>
</dbReference>
<dbReference type="InterPro" id="IPR027417">
    <property type="entry name" value="P-loop_NTPase"/>
</dbReference>
<name>A0A448HFA1_9ACTO</name>
<evidence type="ECO:0000256" key="1">
    <source>
        <dbReference type="ARBA" id="ARBA00005417"/>
    </source>
</evidence>
<evidence type="ECO:0000256" key="3">
    <source>
        <dbReference type="ARBA" id="ARBA00022741"/>
    </source>
</evidence>
<comment type="similarity">
    <text evidence="1">Belongs to the ABC transporter superfamily.</text>
</comment>